<evidence type="ECO:0000259" key="2">
    <source>
        <dbReference type="Pfam" id="PF24750"/>
    </source>
</evidence>
<organism evidence="3 4">
    <name type="scientific">Hibiscus syriacus</name>
    <name type="common">Rose of Sharon</name>
    <dbReference type="NCBI Taxonomy" id="106335"/>
    <lineage>
        <taxon>Eukaryota</taxon>
        <taxon>Viridiplantae</taxon>
        <taxon>Streptophyta</taxon>
        <taxon>Embryophyta</taxon>
        <taxon>Tracheophyta</taxon>
        <taxon>Spermatophyta</taxon>
        <taxon>Magnoliopsida</taxon>
        <taxon>eudicotyledons</taxon>
        <taxon>Gunneridae</taxon>
        <taxon>Pentapetalae</taxon>
        <taxon>rosids</taxon>
        <taxon>malvids</taxon>
        <taxon>Malvales</taxon>
        <taxon>Malvaceae</taxon>
        <taxon>Malvoideae</taxon>
        <taxon>Hibiscus</taxon>
    </lineage>
</organism>
<reference evidence="3" key="1">
    <citation type="submission" date="2019-09" db="EMBL/GenBank/DDBJ databases">
        <title>Draft genome information of white flower Hibiscus syriacus.</title>
        <authorList>
            <person name="Kim Y.-M."/>
        </authorList>
    </citation>
    <scope>NUCLEOTIDE SEQUENCE [LARGE SCALE GENOMIC DNA]</scope>
    <source>
        <strain evidence="3">YM2019G1</strain>
    </source>
</reference>
<comment type="caution">
    <text evidence="3">The sequence shown here is derived from an EMBL/GenBank/DDBJ whole genome shotgun (WGS) entry which is preliminary data.</text>
</comment>
<dbReference type="Pfam" id="PF00646">
    <property type="entry name" value="F-box"/>
    <property type="match status" value="1"/>
</dbReference>
<protein>
    <submittedName>
        <fullName evidence="3">Kinase superfamily protein</fullName>
    </submittedName>
</protein>
<dbReference type="InterPro" id="IPR056592">
    <property type="entry name" value="Beta-prop_At3g26010-like"/>
</dbReference>
<feature type="domain" description="F-box" evidence="1">
    <location>
        <begin position="6"/>
        <end position="40"/>
    </location>
</feature>
<dbReference type="SUPFAM" id="SSF81383">
    <property type="entry name" value="F-box domain"/>
    <property type="match status" value="1"/>
</dbReference>
<dbReference type="InterPro" id="IPR017451">
    <property type="entry name" value="F-box-assoc_interact_dom"/>
</dbReference>
<evidence type="ECO:0000259" key="1">
    <source>
        <dbReference type="Pfam" id="PF00646"/>
    </source>
</evidence>
<name>A0A6A2ZUG5_HIBSY</name>
<sequence>MEDNYNDIHANILAHLPEKSLIRFRAVSKHWFYLISSAYFSHCRNRSLMFPTGIFLKMHCSSNKPKYHFLALHGKPVRDSFGSLTFVDDSAGIKILQSCNGLLLCCSSRRIGENNRNYYIYNPTTDQYATIPKPGNRTPNTIFGVVLAFDPSKSPHLKVVFVRSSRAFHHLYQLEIYSSETGLWSYSSEVPEFNYSKGAYCSGFIHWMTYSGASLRFDVVQERFQEIPLPDDWNQHADIRYFKESGGRLHLILTNSRHSTRQFDVYEMEKDGSRWFVKYRVDLDALILEYPEMIRSNSVPSDWDYHAFRVLAVVSEENKGSFMVLHVPGKAISYNFKHQTSTLLHDFAPGCTHIDGCVTIETDDSFPYFGTLATVRSLGLDRKDT</sequence>
<proteinExistence type="predicted"/>
<dbReference type="Proteomes" id="UP000436088">
    <property type="component" value="Unassembled WGS sequence"/>
</dbReference>
<dbReference type="OrthoDB" id="605328at2759"/>
<keyword evidence="4" id="KW-1185">Reference proteome</keyword>
<dbReference type="PANTHER" id="PTHR35546:SF130">
    <property type="entry name" value="EXPRESSED PROTEIN"/>
    <property type="match status" value="1"/>
</dbReference>
<keyword evidence="3" id="KW-0808">Transferase</keyword>
<dbReference type="EMBL" id="VEPZ02001109">
    <property type="protein sequence ID" value="KAE8694505.1"/>
    <property type="molecule type" value="Genomic_DNA"/>
</dbReference>
<keyword evidence="3" id="KW-0418">Kinase</keyword>
<dbReference type="AlphaFoldDB" id="A0A6A2ZUG5"/>
<dbReference type="Pfam" id="PF24750">
    <property type="entry name" value="b-prop_At3g26010-like"/>
    <property type="match status" value="1"/>
</dbReference>
<gene>
    <name evidence="3" type="ORF">F3Y22_tig00110782pilonHSYRG00015</name>
</gene>
<feature type="domain" description="F-box protein At3g26010-like beta-propeller" evidence="2">
    <location>
        <begin position="91"/>
        <end position="284"/>
    </location>
</feature>
<evidence type="ECO:0000313" key="4">
    <source>
        <dbReference type="Proteomes" id="UP000436088"/>
    </source>
</evidence>
<dbReference type="NCBIfam" id="TIGR01640">
    <property type="entry name" value="F_box_assoc_1"/>
    <property type="match status" value="1"/>
</dbReference>
<accession>A0A6A2ZUG5</accession>
<dbReference type="InterPro" id="IPR055290">
    <property type="entry name" value="At3g26010-like"/>
</dbReference>
<dbReference type="PANTHER" id="PTHR35546">
    <property type="entry name" value="F-BOX PROTEIN INTERACTION DOMAIN PROTEIN-RELATED"/>
    <property type="match status" value="1"/>
</dbReference>
<dbReference type="InterPro" id="IPR001810">
    <property type="entry name" value="F-box_dom"/>
</dbReference>
<dbReference type="InterPro" id="IPR036047">
    <property type="entry name" value="F-box-like_dom_sf"/>
</dbReference>
<dbReference type="GO" id="GO:0016301">
    <property type="term" value="F:kinase activity"/>
    <property type="evidence" value="ECO:0007669"/>
    <property type="project" value="UniProtKB-KW"/>
</dbReference>
<evidence type="ECO:0000313" key="3">
    <source>
        <dbReference type="EMBL" id="KAE8694505.1"/>
    </source>
</evidence>